<dbReference type="NCBIfam" id="TIGR01572">
    <property type="entry name" value="A_thl_para_3677"/>
    <property type="match status" value="1"/>
</dbReference>
<evidence type="ECO:0000256" key="1">
    <source>
        <dbReference type="SAM" id="MobiDB-lite"/>
    </source>
</evidence>
<dbReference type="PANTHER" id="PTHR31260:SF34">
    <property type="entry name" value="(RAPE) HYPOTHETICAL PROTEIN"/>
    <property type="match status" value="1"/>
</dbReference>
<organism evidence="2 3">
    <name type="scientific">Arabidopsis arenosa</name>
    <name type="common">Sand rock-cress</name>
    <name type="synonym">Cardaminopsis arenosa</name>
    <dbReference type="NCBI Taxonomy" id="38785"/>
    <lineage>
        <taxon>Eukaryota</taxon>
        <taxon>Viridiplantae</taxon>
        <taxon>Streptophyta</taxon>
        <taxon>Embryophyta</taxon>
        <taxon>Tracheophyta</taxon>
        <taxon>Spermatophyta</taxon>
        <taxon>Magnoliopsida</taxon>
        <taxon>eudicotyledons</taxon>
        <taxon>Gunneridae</taxon>
        <taxon>Pentapetalae</taxon>
        <taxon>rosids</taxon>
        <taxon>malvids</taxon>
        <taxon>Brassicales</taxon>
        <taxon>Brassicaceae</taxon>
        <taxon>Camelineae</taxon>
        <taxon>Arabidopsis</taxon>
    </lineage>
</organism>
<dbReference type="AlphaFoldDB" id="A0A8S2ATG0"/>
<gene>
    <name evidence="2" type="ORF">AARE701A_LOCUS18928</name>
</gene>
<evidence type="ECO:0000313" key="2">
    <source>
        <dbReference type="EMBL" id="CAE6186428.1"/>
    </source>
</evidence>
<dbReference type="Proteomes" id="UP000682877">
    <property type="component" value="Chromosome 7"/>
</dbReference>
<proteinExistence type="predicted"/>
<protein>
    <submittedName>
        <fullName evidence="2">Uncharacterized protein</fullName>
    </submittedName>
</protein>
<feature type="region of interest" description="Disordered" evidence="1">
    <location>
        <begin position="1"/>
        <end position="32"/>
    </location>
</feature>
<dbReference type="EMBL" id="LR999457">
    <property type="protein sequence ID" value="CAE6186428.1"/>
    <property type="molecule type" value="Genomic_DNA"/>
</dbReference>
<sequence>MGNGMWKQEARDLIEEPSQSNVKLEDQRPQGSSFSIPRHAWVHRRSEDFDSYKYYKQQRADIVKYGPNPIIVLFGRVGLHCYNLQKGTNLQYLSVLNVDVWMTSIFSYCITLEAMDPVDNSIYEFKAQVRYAVENIDCLSAITTRCRLKPKTPEEEDKYYLWNKDLVDDFYKGDMPEWIREDALTGSDKLQYYEMKDSDLEEVQEENEWLHLYAELALFKKWRSNKLGALETAKPFEMKKIVVETKENVESKKKLKAENAIFYISFKTRCGRDCNCIIRKTTDGKPGHFLLKLSVSC</sequence>
<evidence type="ECO:0000313" key="3">
    <source>
        <dbReference type="Proteomes" id="UP000682877"/>
    </source>
</evidence>
<accession>A0A8S2ATG0</accession>
<name>A0A8S2ATG0_ARAAE</name>
<reference evidence="2" key="1">
    <citation type="submission" date="2021-01" db="EMBL/GenBank/DDBJ databases">
        <authorList>
            <person name="Bezrukov I."/>
        </authorList>
    </citation>
    <scope>NUCLEOTIDE SEQUENCE</scope>
</reference>
<dbReference type="Pfam" id="PF04776">
    <property type="entry name" value="protein_MS5"/>
    <property type="match status" value="1"/>
</dbReference>
<keyword evidence="3" id="KW-1185">Reference proteome</keyword>
<dbReference type="InterPro" id="IPR006462">
    <property type="entry name" value="MS5"/>
</dbReference>
<dbReference type="PANTHER" id="PTHR31260">
    <property type="entry name" value="CYSTATIN/MONELLIN SUPERFAMILY PROTEIN"/>
    <property type="match status" value="1"/>
</dbReference>